<dbReference type="SUPFAM" id="SSF52266">
    <property type="entry name" value="SGNH hydrolase"/>
    <property type="match status" value="1"/>
</dbReference>
<feature type="region of interest" description="Disordered" evidence="1">
    <location>
        <begin position="261"/>
        <end position="284"/>
    </location>
</feature>
<dbReference type="PANTHER" id="PTHR35558">
    <property type="entry name" value="SGNH_HYDRO DOMAIN-CONTAINING PROTEIN"/>
    <property type="match status" value="1"/>
</dbReference>
<evidence type="ECO:0000313" key="2">
    <source>
        <dbReference type="EMBL" id="VDI41982.1"/>
    </source>
</evidence>
<proteinExistence type="predicted"/>
<dbReference type="EMBL" id="UYJE01005955">
    <property type="protein sequence ID" value="VDI41982.1"/>
    <property type="molecule type" value="Genomic_DNA"/>
</dbReference>
<reference evidence="2" key="1">
    <citation type="submission" date="2018-11" db="EMBL/GenBank/DDBJ databases">
        <authorList>
            <person name="Alioto T."/>
            <person name="Alioto T."/>
        </authorList>
    </citation>
    <scope>NUCLEOTIDE SEQUENCE</scope>
</reference>
<dbReference type="CDD" id="cd00229">
    <property type="entry name" value="SGNH_hydrolase"/>
    <property type="match status" value="1"/>
</dbReference>
<keyword evidence="3" id="KW-1185">Reference proteome</keyword>
<accession>A0A8B6EYE3</accession>
<evidence type="ECO:0008006" key="4">
    <source>
        <dbReference type="Google" id="ProtNLM"/>
    </source>
</evidence>
<gene>
    <name evidence="2" type="ORF">MGAL_10B062938</name>
</gene>
<name>A0A8B6EYE3_MYTGA</name>
<dbReference type="Gene3D" id="3.40.50.1110">
    <property type="entry name" value="SGNH hydrolase"/>
    <property type="match status" value="1"/>
</dbReference>
<dbReference type="InterPro" id="IPR036514">
    <property type="entry name" value="SGNH_hydro_sf"/>
</dbReference>
<evidence type="ECO:0000256" key="1">
    <source>
        <dbReference type="SAM" id="MobiDB-lite"/>
    </source>
</evidence>
<dbReference type="AlphaFoldDB" id="A0A8B6EYE3"/>
<organism evidence="2 3">
    <name type="scientific">Mytilus galloprovincialis</name>
    <name type="common">Mediterranean mussel</name>
    <dbReference type="NCBI Taxonomy" id="29158"/>
    <lineage>
        <taxon>Eukaryota</taxon>
        <taxon>Metazoa</taxon>
        <taxon>Spiralia</taxon>
        <taxon>Lophotrochozoa</taxon>
        <taxon>Mollusca</taxon>
        <taxon>Bivalvia</taxon>
        <taxon>Autobranchia</taxon>
        <taxon>Pteriomorphia</taxon>
        <taxon>Mytilida</taxon>
        <taxon>Mytiloidea</taxon>
        <taxon>Mytilidae</taxon>
        <taxon>Mytilinae</taxon>
        <taxon>Mytilus</taxon>
    </lineage>
</organism>
<evidence type="ECO:0000313" key="3">
    <source>
        <dbReference type="Proteomes" id="UP000596742"/>
    </source>
</evidence>
<protein>
    <recommendedName>
        <fullName evidence="4">SGNH hydrolase-type esterase domain-containing protein</fullName>
    </recommendedName>
</protein>
<dbReference type="OrthoDB" id="6154904at2759"/>
<dbReference type="PANTHER" id="PTHR35558:SF1">
    <property type="entry name" value="ENDONUCLEASE_EXONUCLEASE_PHOSPHATASE DOMAIN-CONTAINING PROTEIN"/>
    <property type="match status" value="1"/>
</dbReference>
<dbReference type="Proteomes" id="UP000596742">
    <property type="component" value="Unassembled WGS sequence"/>
</dbReference>
<sequence>MIAPLHVRGHLVFYDFVLEAARRHFVISREKANSVNLRSFLIAEDDFKFGKECWELQTSFTRNREFGWYNLGFDGTEIQVEFASLGGGTLRPGPKCIQKENFMHIFHTFKPNTVFMQIGGNDLTQENYPDKLARDIVSFADYVITVYGVSHVVIGQLLPRYSGSSGHDYNEKVNKVNRWLDLSLKGRVNITFWHHLGLWNNTASLLIDQVHLNNAGMLIYAKNVRAAMPTQRSRVRRRVAPTDLRDVDPVPVIPDIVAPQPRRRKRARANTTQVPADRPVQPIPVTHPSADQIAAAMISQLKDSGVQLTVNREPVTTNFLTNYLTDGVSHDNTGRRDLHNAEPIQIAESGPNSSYVLAPPLVTDPDVLAYTGQDTVEGASQALGIDNSAMGKTATYILQNTLPLGFNVDEKIRRDIWSDLYLDLIKLLPNFNEEENDDILFSTKSVKISTTAKAKQLTNIHLWTAAFDIFMSIHHVKYPHLILSLIKYAYNIRAMSKQFGFHMARSYDEAFRRVRKVMRFDWSNVNDDLWRTAFYEHFNSSQTSNGNTNNRINRQVGTSPFPRQAQQQNNPFPMGYCWATADQENVPTSQLANSNTSVSDVPKNMQQQQFHAGKGLQNSTSLPTPVRVNKLNHFLQGYDSNLKYRLVHGFKFGFKLNSSLIQTDKNFPKNHKSARENPDIVNKKISKEILKVGRLRGPFKDPPFENFICSPLGLVPKKEEGSFRLIHDLSFPKGDSVNSWTPIEFTSVSYQNIETVIDLVQEFGLNCLMSKADILEGFSFGSCPFIRISSLGV</sequence>
<comment type="caution">
    <text evidence="2">The sequence shown here is derived from an EMBL/GenBank/DDBJ whole genome shotgun (WGS) entry which is preliminary data.</text>
</comment>